<keyword evidence="4" id="KW-1185">Reference proteome</keyword>
<dbReference type="RefSeq" id="WP_213119461.1">
    <property type="nucleotide sequence ID" value="NZ_JAGYPF010000004.1"/>
</dbReference>
<dbReference type="CDD" id="cd05233">
    <property type="entry name" value="SDR_c"/>
    <property type="match status" value="1"/>
</dbReference>
<dbReference type="PRINTS" id="PR00081">
    <property type="entry name" value="GDHRDH"/>
</dbReference>
<dbReference type="InterPro" id="IPR002347">
    <property type="entry name" value="SDR_fam"/>
</dbReference>
<dbReference type="PRINTS" id="PR00080">
    <property type="entry name" value="SDRFAMILY"/>
</dbReference>
<dbReference type="InterPro" id="IPR020904">
    <property type="entry name" value="Sc_DH/Rdtase_CS"/>
</dbReference>
<accession>A0A942YWG9</accession>
<sequence length="246" mass="26505">MKDKVVVITGAASGIGRKTASLFAEKKATVVINDINEALLKEVEQDLLKTGATVTPIIGDVSKNSDVQSMMAETIERHGKLDILCNNAGVWWPDSDNDVVNLEEEIWDKIISINLKSVYLCSKYAIPKMIDNRGGSIINIASMAALRGWKNMDAYTASKGGIVSLTKSMAIEYGKYNIRVNAICPGSIRTPLTEKSQDEVGYPSTPLGRVGLPEDIGKTILFLASDDSAYLTGGILPIDGGRAARQ</sequence>
<dbReference type="SUPFAM" id="SSF51735">
    <property type="entry name" value="NAD(P)-binding Rossmann-fold domains"/>
    <property type="match status" value="1"/>
</dbReference>
<dbReference type="GO" id="GO:0008206">
    <property type="term" value="P:bile acid metabolic process"/>
    <property type="evidence" value="ECO:0007669"/>
    <property type="project" value="UniProtKB-ARBA"/>
</dbReference>
<reference evidence="3" key="1">
    <citation type="submission" date="2021-05" db="EMBL/GenBank/DDBJ databases">
        <title>Novel Bacillus species.</title>
        <authorList>
            <person name="Liu G."/>
        </authorList>
    </citation>
    <scope>NUCLEOTIDE SEQUENCE</scope>
    <source>
        <strain evidence="3">FJAT-49825</strain>
    </source>
</reference>
<name>A0A942YWG9_9BACI</name>
<dbReference type="InterPro" id="IPR036291">
    <property type="entry name" value="NAD(P)-bd_dom_sf"/>
</dbReference>
<dbReference type="Pfam" id="PF13561">
    <property type="entry name" value="adh_short_C2"/>
    <property type="match status" value="1"/>
</dbReference>
<evidence type="ECO:0000256" key="1">
    <source>
        <dbReference type="ARBA" id="ARBA00006484"/>
    </source>
</evidence>
<dbReference type="PROSITE" id="PS00061">
    <property type="entry name" value="ADH_SHORT"/>
    <property type="match status" value="1"/>
</dbReference>
<proteinExistence type="inferred from homology"/>
<dbReference type="EMBL" id="JAGYPF010000004">
    <property type="protein sequence ID" value="MBS4214962.1"/>
    <property type="molecule type" value="Genomic_DNA"/>
</dbReference>
<dbReference type="GO" id="GO:0016616">
    <property type="term" value="F:oxidoreductase activity, acting on the CH-OH group of donors, NAD or NADP as acceptor"/>
    <property type="evidence" value="ECO:0007669"/>
    <property type="project" value="TreeGrafter"/>
</dbReference>
<evidence type="ECO:0000313" key="3">
    <source>
        <dbReference type="EMBL" id="MBS4214962.1"/>
    </source>
</evidence>
<organism evidence="3 4">
    <name type="scientific">Neobacillus rhizophilus</name>
    <dbReference type="NCBI Taxonomy" id="2833579"/>
    <lineage>
        <taxon>Bacteria</taxon>
        <taxon>Bacillati</taxon>
        <taxon>Bacillota</taxon>
        <taxon>Bacilli</taxon>
        <taxon>Bacillales</taxon>
        <taxon>Bacillaceae</taxon>
        <taxon>Neobacillus</taxon>
    </lineage>
</organism>
<protein>
    <submittedName>
        <fullName evidence="3">SDR family oxidoreductase</fullName>
    </submittedName>
</protein>
<dbReference type="NCBIfam" id="NF009466">
    <property type="entry name" value="PRK12826.1-2"/>
    <property type="match status" value="1"/>
</dbReference>
<evidence type="ECO:0000256" key="2">
    <source>
        <dbReference type="ARBA" id="ARBA00023002"/>
    </source>
</evidence>
<keyword evidence="2" id="KW-0560">Oxidoreductase</keyword>
<evidence type="ECO:0000313" key="4">
    <source>
        <dbReference type="Proteomes" id="UP000679749"/>
    </source>
</evidence>
<dbReference type="FunFam" id="3.40.50.720:FF:000084">
    <property type="entry name" value="Short-chain dehydrogenase reductase"/>
    <property type="match status" value="1"/>
</dbReference>
<dbReference type="AlphaFoldDB" id="A0A942YWG9"/>
<gene>
    <name evidence="3" type="ORF">KHA99_21175</name>
</gene>
<comment type="similarity">
    <text evidence="1">Belongs to the short-chain dehydrogenases/reductases (SDR) family.</text>
</comment>
<dbReference type="PANTHER" id="PTHR42760">
    <property type="entry name" value="SHORT-CHAIN DEHYDROGENASES/REDUCTASES FAMILY MEMBER"/>
    <property type="match status" value="1"/>
</dbReference>
<dbReference type="Proteomes" id="UP000679749">
    <property type="component" value="Unassembled WGS sequence"/>
</dbReference>
<dbReference type="NCBIfam" id="NF005559">
    <property type="entry name" value="PRK07231.1"/>
    <property type="match status" value="1"/>
</dbReference>
<dbReference type="Gene3D" id="3.40.50.720">
    <property type="entry name" value="NAD(P)-binding Rossmann-like Domain"/>
    <property type="match status" value="1"/>
</dbReference>
<comment type="caution">
    <text evidence="3">The sequence shown here is derived from an EMBL/GenBank/DDBJ whole genome shotgun (WGS) entry which is preliminary data.</text>
</comment>